<protein>
    <submittedName>
        <fullName evidence="1">Uncharacterized protein</fullName>
    </submittedName>
</protein>
<gene>
    <name evidence="1" type="ORF">BO71DRAFT_20541</name>
</gene>
<organism evidence="1 2">
    <name type="scientific">Aspergillus ellipticus CBS 707.79</name>
    <dbReference type="NCBI Taxonomy" id="1448320"/>
    <lineage>
        <taxon>Eukaryota</taxon>
        <taxon>Fungi</taxon>
        <taxon>Dikarya</taxon>
        <taxon>Ascomycota</taxon>
        <taxon>Pezizomycotina</taxon>
        <taxon>Eurotiomycetes</taxon>
        <taxon>Eurotiomycetidae</taxon>
        <taxon>Eurotiales</taxon>
        <taxon>Aspergillaceae</taxon>
        <taxon>Aspergillus</taxon>
        <taxon>Aspergillus subgen. Circumdati</taxon>
    </lineage>
</organism>
<evidence type="ECO:0000313" key="2">
    <source>
        <dbReference type="Proteomes" id="UP000247810"/>
    </source>
</evidence>
<keyword evidence="2" id="KW-1185">Reference proteome</keyword>
<name>A0A319D551_9EURO</name>
<dbReference type="VEuPathDB" id="FungiDB:BO71DRAFT_20541"/>
<dbReference type="AlphaFoldDB" id="A0A319D551"/>
<dbReference type="Proteomes" id="UP000247810">
    <property type="component" value="Unassembled WGS sequence"/>
</dbReference>
<reference evidence="1 2" key="1">
    <citation type="submission" date="2018-02" db="EMBL/GenBank/DDBJ databases">
        <title>The genomes of Aspergillus section Nigri reveals drivers in fungal speciation.</title>
        <authorList>
            <consortium name="DOE Joint Genome Institute"/>
            <person name="Vesth T.C."/>
            <person name="Nybo J."/>
            <person name="Theobald S."/>
            <person name="Brandl J."/>
            <person name="Frisvad J.C."/>
            <person name="Nielsen K.F."/>
            <person name="Lyhne E.K."/>
            <person name="Kogle M.E."/>
            <person name="Kuo A."/>
            <person name="Riley R."/>
            <person name="Clum A."/>
            <person name="Nolan M."/>
            <person name="Lipzen A."/>
            <person name="Salamov A."/>
            <person name="Henrissat B."/>
            <person name="Wiebenga A."/>
            <person name="De vries R.P."/>
            <person name="Grigoriev I.V."/>
            <person name="Mortensen U.H."/>
            <person name="Andersen M.R."/>
            <person name="Baker S.E."/>
        </authorList>
    </citation>
    <scope>NUCLEOTIDE SEQUENCE [LARGE SCALE GENOMIC DNA]</scope>
    <source>
        <strain evidence="1 2">CBS 707.79</strain>
    </source>
</reference>
<dbReference type="EMBL" id="KZ825914">
    <property type="protein sequence ID" value="PYH92536.1"/>
    <property type="molecule type" value="Genomic_DNA"/>
</dbReference>
<evidence type="ECO:0000313" key="1">
    <source>
        <dbReference type="EMBL" id="PYH92536.1"/>
    </source>
</evidence>
<proteinExistence type="predicted"/>
<accession>A0A319D551</accession>
<sequence>MTAPPGCLTLRLMPVTPGVKHEPGDCSVLLHIPRSPLAALPLHLQKLTLWKSSGTFGSSTRGASPYHVLDADCAKNVDTGPGLYHYPVGDLFLESSARTTTESWMMTGSPLEPSSAGSMTIAVDGVRSMARIGWPQLHRSVDDATIPRHDQRVRKTNCWPTTGHLQVLLITTARLRGIFPCQMRPWQIVVKYLAPLARTTI</sequence>